<evidence type="ECO:0000313" key="3">
    <source>
        <dbReference type="EMBL" id="PWA53343.1"/>
    </source>
</evidence>
<proteinExistence type="predicted"/>
<gene>
    <name evidence="3" type="ORF">CTI12_AA446680</name>
</gene>
<feature type="transmembrane region" description="Helical" evidence="2">
    <location>
        <begin position="107"/>
        <end position="125"/>
    </location>
</feature>
<evidence type="ECO:0000256" key="2">
    <source>
        <dbReference type="SAM" id="Phobius"/>
    </source>
</evidence>
<protein>
    <recommendedName>
        <fullName evidence="5">Helitron helicase-like domain-containing protein</fullName>
    </recommendedName>
</protein>
<reference evidence="3 4" key="1">
    <citation type="journal article" date="2018" name="Mol. Plant">
        <title>The genome of Artemisia annua provides insight into the evolution of Asteraceae family and artemisinin biosynthesis.</title>
        <authorList>
            <person name="Shen Q."/>
            <person name="Zhang L."/>
            <person name="Liao Z."/>
            <person name="Wang S."/>
            <person name="Yan T."/>
            <person name="Shi P."/>
            <person name="Liu M."/>
            <person name="Fu X."/>
            <person name="Pan Q."/>
            <person name="Wang Y."/>
            <person name="Lv Z."/>
            <person name="Lu X."/>
            <person name="Zhang F."/>
            <person name="Jiang W."/>
            <person name="Ma Y."/>
            <person name="Chen M."/>
            <person name="Hao X."/>
            <person name="Li L."/>
            <person name="Tang Y."/>
            <person name="Lv G."/>
            <person name="Zhou Y."/>
            <person name="Sun X."/>
            <person name="Brodelius P.E."/>
            <person name="Rose J.K.C."/>
            <person name="Tang K."/>
        </authorList>
    </citation>
    <scope>NUCLEOTIDE SEQUENCE [LARGE SCALE GENOMIC DNA]</scope>
    <source>
        <strain evidence="4">cv. Huhao1</strain>
        <tissue evidence="3">Leaf</tissue>
    </source>
</reference>
<evidence type="ECO:0000313" key="4">
    <source>
        <dbReference type="Proteomes" id="UP000245207"/>
    </source>
</evidence>
<feature type="region of interest" description="Disordered" evidence="1">
    <location>
        <begin position="77"/>
        <end position="97"/>
    </location>
</feature>
<sequence>MAIPNEDDSGYTTEIIKVEYEWTPPHCDVCNVFGHDRINCPKCVKETVRSDNHVAAEAFTTLEKTNDGFIEVKNPSGMPAVASSSKSKSGNGGSRRVPIRRQRARTAIVRIYSLGVAKLLAFLYLPSFTINYSIAIGNQHRVDSNELPTQGPIAPPQREGAPTDYKYLVDVIKCVITVMLFFGWKKSEPDCQYRQHRSMQNVVQMYIYDTAHEVQHRLSHFEAHERQALREDIIEGLIQFLDDNNALVQLFRTARDKLLEANIPNFQIRLFGVPGSNQYELPTADTIGAIVYEGGPESITDYDVVIEQVGFYRMQGIRARVLWKILEAHLWPFIHQSHHNVIILSNFGHMIKSYPLSTSLRPIRGLQFAT</sequence>
<keyword evidence="2" id="KW-1133">Transmembrane helix</keyword>
<dbReference type="AlphaFoldDB" id="A0A2U1LWF5"/>
<dbReference type="EMBL" id="PKPP01007451">
    <property type="protein sequence ID" value="PWA53343.1"/>
    <property type="molecule type" value="Genomic_DNA"/>
</dbReference>
<dbReference type="PANTHER" id="PTHR45786:SF74">
    <property type="entry name" value="ATP-DEPENDENT DNA HELICASE"/>
    <property type="match status" value="1"/>
</dbReference>
<dbReference type="PANTHER" id="PTHR45786">
    <property type="entry name" value="DNA BINDING PROTEIN-LIKE"/>
    <property type="match status" value="1"/>
</dbReference>
<organism evidence="3 4">
    <name type="scientific">Artemisia annua</name>
    <name type="common">Sweet wormwood</name>
    <dbReference type="NCBI Taxonomy" id="35608"/>
    <lineage>
        <taxon>Eukaryota</taxon>
        <taxon>Viridiplantae</taxon>
        <taxon>Streptophyta</taxon>
        <taxon>Embryophyta</taxon>
        <taxon>Tracheophyta</taxon>
        <taxon>Spermatophyta</taxon>
        <taxon>Magnoliopsida</taxon>
        <taxon>eudicotyledons</taxon>
        <taxon>Gunneridae</taxon>
        <taxon>Pentapetalae</taxon>
        <taxon>asterids</taxon>
        <taxon>campanulids</taxon>
        <taxon>Asterales</taxon>
        <taxon>Asteraceae</taxon>
        <taxon>Asteroideae</taxon>
        <taxon>Anthemideae</taxon>
        <taxon>Artemisiinae</taxon>
        <taxon>Artemisia</taxon>
    </lineage>
</organism>
<keyword evidence="4" id="KW-1185">Reference proteome</keyword>
<keyword evidence="2" id="KW-0812">Transmembrane</keyword>
<evidence type="ECO:0000256" key="1">
    <source>
        <dbReference type="SAM" id="MobiDB-lite"/>
    </source>
</evidence>
<name>A0A2U1LWF5_ARTAN</name>
<comment type="caution">
    <text evidence="3">The sequence shown here is derived from an EMBL/GenBank/DDBJ whole genome shotgun (WGS) entry which is preliminary data.</text>
</comment>
<evidence type="ECO:0008006" key="5">
    <source>
        <dbReference type="Google" id="ProtNLM"/>
    </source>
</evidence>
<keyword evidence="2" id="KW-0472">Membrane</keyword>
<dbReference type="Proteomes" id="UP000245207">
    <property type="component" value="Unassembled WGS sequence"/>
</dbReference>
<accession>A0A2U1LWF5</accession>